<organism evidence="2 3">
    <name type="scientific">Allomyces macrogynus (strain ATCC 38327)</name>
    <name type="common">Allomyces javanicus var. macrogynus</name>
    <dbReference type="NCBI Taxonomy" id="578462"/>
    <lineage>
        <taxon>Eukaryota</taxon>
        <taxon>Fungi</taxon>
        <taxon>Fungi incertae sedis</taxon>
        <taxon>Blastocladiomycota</taxon>
        <taxon>Blastocladiomycetes</taxon>
        <taxon>Blastocladiales</taxon>
        <taxon>Blastocladiaceae</taxon>
        <taxon>Allomyces</taxon>
    </lineage>
</organism>
<dbReference type="VEuPathDB" id="FungiDB:AMAG_18963"/>
<protein>
    <submittedName>
        <fullName evidence="2">Uncharacterized protein</fullName>
    </submittedName>
</protein>
<reference evidence="3" key="2">
    <citation type="submission" date="2009-11" db="EMBL/GenBank/DDBJ databases">
        <title>The Genome Sequence of Allomyces macrogynus strain ATCC 38327.</title>
        <authorList>
            <consortium name="The Broad Institute Genome Sequencing Platform"/>
            <person name="Russ C."/>
            <person name="Cuomo C."/>
            <person name="Shea T."/>
            <person name="Young S.K."/>
            <person name="Zeng Q."/>
            <person name="Koehrsen M."/>
            <person name="Haas B."/>
            <person name="Borodovsky M."/>
            <person name="Guigo R."/>
            <person name="Alvarado L."/>
            <person name="Berlin A."/>
            <person name="Borenstein D."/>
            <person name="Chen Z."/>
            <person name="Engels R."/>
            <person name="Freedman E."/>
            <person name="Gellesch M."/>
            <person name="Goldberg J."/>
            <person name="Griggs A."/>
            <person name="Gujja S."/>
            <person name="Heiman D."/>
            <person name="Hepburn T."/>
            <person name="Howarth C."/>
            <person name="Jen D."/>
            <person name="Larson L."/>
            <person name="Lewis B."/>
            <person name="Mehta T."/>
            <person name="Park D."/>
            <person name="Pearson M."/>
            <person name="Roberts A."/>
            <person name="Saif S."/>
            <person name="Shenoy N."/>
            <person name="Sisk P."/>
            <person name="Stolte C."/>
            <person name="Sykes S."/>
            <person name="Walk T."/>
            <person name="White J."/>
            <person name="Yandava C."/>
            <person name="Burger G."/>
            <person name="Gray M.W."/>
            <person name="Holland P.W.H."/>
            <person name="King N."/>
            <person name="Lang F.B.F."/>
            <person name="Roger A.J."/>
            <person name="Ruiz-Trillo I."/>
            <person name="Lander E."/>
            <person name="Nusbaum C."/>
        </authorList>
    </citation>
    <scope>NUCLEOTIDE SEQUENCE [LARGE SCALE GENOMIC DNA]</scope>
    <source>
        <strain evidence="3">ATCC 38327</strain>
    </source>
</reference>
<evidence type="ECO:0000313" key="3">
    <source>
        <dbReference type="Proteomes" id="UP000054350"/>
    </source>
</evidence>
<feature type="compositionally biased region" description="Basic and acidic residues" evidence="1">
    <location>
        <begin position="83"/>
        <end position="92"/>
    </location>
</feature>
<name>A0A0L0SLC4_ALLM3</name>
<proteinExistence type="predicted"/>
<dbReference type="EMBL" id="GG745341">
    <property type="protein sequence ID" value="KNE63185.1"/>
    <property type="molecule type" value="Genomic_DNA"/>
</dbReference>
<reference evidence="2 3" key="1">
    <citation type="submission" date="2009-11" db="EMBL/GenBank/DDBJ databases">
        <title>Annotation of Allomyces macrogynus ATCC 38327.</title>
        <authorList>
            <consortium name="The Broad Institute Genome Sequencing Platform"/>
            <person name="Russ C."/>
            <person name="Cuomo C."/>
            <person name="Burger G."/>
            <person name="Gray M.W."/>
            <person name="Holland P.W.H."/>
            <person name="King N."/>
            <person name="Lang F.B.F."/>
            <person name="Roger A.J."/>
            <person name="Ruiz-Trillo I."/>
            <person name="Young S.K."/>
            <person name="Zeng Q."/>
            <person name="Gargeya S."/>
            <person name="Fitzgerald M."/>
            <person name="Haas B."/>
            <person name="Abouelleil A."/>
            <person name="Alvarado L."/>
            <person name="Arachchi H.M."/>
            <person name="Berlin A."/>
            <person name="Chapman S.B."/>
            <person name="Gearin G."/>
            <person name="Goldberg J."/>
            <person name="Griggs A."/>
            <person name="Gujja S."/>
            <person name="Hansen M."/>
            <person name="Heiman D."/>
            <person name="Howarth C."/>
            <person name="Larimer J."/>
            <person name="Lui A."/>
            <person name="MacDonald P.J.P."/>
            <person name="McCowen C."/>
            <person name="Montmayeur A."/>
            <person name="Murphy C."/>
            <person name="Neiman D."/>
            <person name="Pearson M."/>
            <person name="Priest M."/>
            <person name="Roberts A."/>
            <person name="Saif S."/>
            <person name="Shea T."/>
            <person name="Sisk P."/>
            <person name="Stolte C."/>
            <person name="Sykes S."/>
            <person name="Wortman J."/>
            <person name="Nusbaum C."/>
            <person name="Birren B."/>
        </authorList>
    </citation>
    <scope>NUCLEOTIDE SEQUENCE [LARGE SCALE GENOMIC DNA]</scope>
    <source>
        <strain evidence="2 3">ATCC 38327</strain>
    </source>
</reference>
<evidence type="ECO:0000313" key="2">
    <source>
        <dbReference type="EMBL" id="KNE63185.1"/>
    </source>
</evidence>
<feature type="region of interest" description="Disordered" evidence="1">
    <location>
        <begin position="73"/>
        <end position="92"/>
    </location>
</feature>
<accession>A0A0L0SLC4</accession>
<dbReference type="Proteomes" id="UP000054350">
    <property type="component" value="Unassembled WGS sequence"/>
</dbReference>
<sequence length="92" mass="9926">MPDASAVAEVVTARFAQHLVDEVARFAARKWGIDAYDALVMYGGRVPRLVEMARAQAAEQVCRAVGGGVEEVDEDGQDAAVQEWHEDSPLGI</sequence>
<gene>
    <name evidence="2" type="ORF">AMAG_18963</name>
</gene>
<keyword evidence="3" id="KW-1185">Reference proteome</keyword>
<dbReference type="AlphaFoldDB" id="A0A0L0SLC4"/>
<evidence type="ECO:0000256" key="1">
    <source>
        <dbReference type="SAM" id="MobiDB-lite"/>
    </source>
</evidence>